<dbReference type="GO" id="GO:0046872">
    <property type="term" value="F:metal ion binding"/>
    <property type="evidence" value="ECO:0007669"/>
    <property type="project" value="UniProtKB-KW"/>
</dbReference>
<accession>A0A1H8B2T4</accession>
<dbReference type="SFLD" id="SFLDG01020">
    <property type="entry name" value="Terpene_Cyclase_Like_2"/>
    <property type="match status" value="1"/>
</dbReference>
<dbReference type="Proteomes" id="UP000199459">
    <property type="component" value="Unassembled WGS sequence"/>
</dbReference>
<proteinExistence type="inferred from homology"/>
<dbReference type="PANTHER" id="PTHR35201">
    <property type="entry name" value="TERPENE SYNTHASE"/>
    <property type="match status" value="1"/>
</dbReference>
<keyword evidence="1" id="KW-0479">Metal-binding</keyword>
<sequence>MTNDNISLPKLSCPFPERISPYANDVHHHTLEWVKHFRLVTNEKAFERLRSSKFGRLAARAYPDAALDRLEIISDWNTWLFVIDDQCDESGLGKHPDRLLALHGRCIEILSGYSTKPNDIPLIHALHDIYCRLLPLASKSWMLRFAKSAAEYFEATFWEAQNRYHSRWPDIDSYMLMRPFSGGLFTDIELIEIAENIKMSCLARANPHLMKLTALTNNVVCWSNDIISLRKEKAHGDMHNMVLVLQRERNISLQEALDFVKNLIETQIQQFLILEKQLPEFADVCDQDVKKYVSVLRSWMRGNLDWADESGRYKASQDVNQSIRQRTFALYCE</sequence>
<dbReference type="STRING" id="917.SAMN05216326_11575"/>
<dbReference type="GO" id="GO:0010333">
    <property type="term" value="F:terpene synthase activity"/>
    <property type="evidence" value="ECO:0007669"/>
    <property type="project" value="InterPro"/>
</dbReference>
<protein>
    <recommendedName>
        <fullName evidence="1">Terpene synthase</fullName>
        <ecNumber evidence="1">4.2.3.-</ecNumber>
    </recommendedName>
</protein>
<reference evidence="2 3" key="1">
    <citation type="submission" date="2016-10" db="EMBL/GenBank/DDBJ databases">
        <authorList>
            <person name="de Groot N.N."/>
        </authorList>
    </citation>
    <scope>NUCLEOTIDE SEQUENCE [LARGE SCALE GENOMIC DNA]</scope>
    <source>
        <strain evidence="2 3">Nm22</strain>
    </source>
</reference>
<dbReference type="RefSeq" id="WP_090627393.1">
    <property type="nucleotide sequence ID" value="NZ_FOCP01000002.1"/>
</dbReference>
<comment type="cofactor">
    <cofactor evidence="1">
        <name>Mg(2+)</name>
        <dbReference type="ChEBI" id="CHEBI:18420"/>
    </cofactor>
</comment>
<dbReference type="Gene3D" id="1.10.600.10">
    <property type="entry name" value="Farnesyl Diphosphate Synthase"/>
    <property type="match status" value="1"/>
</dbReference>
<evidence type="ECO:0000313" key="2">
    <source>
        <dbReference type="EMBL" id="SEM77260.1"/>
    </source>
</evidence>
<dbReference type="InterPro" id="IPR034686">
    <property type="entry name" value="Terpene_cyclase-like_2"/>
</dbReference>
<dbReference type="SFLD" id="SFLDS00005">
    <property type="entry name" value="Isoprenoid_Synthase_Type_I"/>
    <property type="match status" value="1"/>
</dbReference>
<name>A0A1H8B2T4_9PROT</name>
<dbReference type="AlphaFoldDB" id="A0A1H8B2T4"/>
<dbReference type="Pfam" id="PF19086">
    <property type="entry name" value="Terpene_syn_C_2"/>
    <property type="match status" value="1"/>
</dbReference>
<dbReference type="EC" id="4.2.3.-" evidence="1"/>
<dbReference type="InterPro" id="IPR008949">
    <property type="entry name" value="Isoprenoid_synthase_dom_sf"/>
</dbReference>
<gene>
    <name evidence="2" type="ORF">SAMN05216325_10277</name>
</gene>
<dbReference type="SUPFAM" id="SSF48576">
    <property type="entry name" value="Terpenoid synthases"/>
    <property type="match status" value="1"/>
</dbReference>
<keyword evidence="1" id="KW-0460">Magnesium</keyword>
<keyword evidence="1" id="KW-0456">Lyase</keyword>
<evidence type="ECO:0000256" key="1">
    <source>
        <dbReference type="RuleBase" id="RU366034"/>
    </source>
</evidence>
<evidence type="ECO:0000313" key="3">
    <source>
        <dbReference type="Proteomes" id="UP000199459"/>
    </source>
</evidence>
<organism evidence="2 3">
    <name type="scientific">Nitrosomonas marina</name>
    <dbReference type="NCBI Taxonomy" id="917"/>
    <lineage>
        <taxon>Bacteria</taxon>
        <taxon>Pseudomonadati</taxon>
        <taxon>Pseudomonadota</taxon>
        <taxon>Betaproteobacteria</taxon>
        <taxon>Nitrosomonadales</taxon>
        <taxon>Nitrosomonadaceae</taxon>
        <taxon>Nitrosomonas</taxon>
    </lineage>
</organism>
<dbReference type="OrthoDB" id="2989600at2"/>
<dbReference type="EMBL" id="FOCP01000002">
    <property type="protein sequence ID" value="SEM77260.1"/>
    <property type="molecule type" value="Genomic_DNA"/>
</dbReference>
<comment type="similarity">
    <text evidence="1">Belongs to the terpene synthase family.</text>
</comment>
<dbReference type="PANTHER" id="PTHR35201:SF4">
    <property type="entry name" value="BETA-PINACENE SYNTHASE-RELATED"/>
    <property type="match status" value="1"/>
</dbReference>